<dbReference type="EMBL" id="JACIEN010000002">
    <property type="protein sequence ID" value="MBB4017252.1"/>
    <property type="molecule type" value="Genomic_DNA"/>
</dbReference>
<gene>
    <name evidence="1" type="ORF">GGR16_002281</name>
</gene>
<evidence type="ECO:0000313" key="2">
    <source>
        <dbReference type="Proteomes" id="UP000577362"/>
    </source>
</evidence>
<dbReference type="Proteomes" id="UP000577362">
    <property type="component" value="Unassembled WGS sequence"/>
</dbReference>
<reference evidence="1 2" key="1">
    <citation type="submission" date="2020-08" db="EMBL/GenBank/DDBJ databases">
        <title>Genomic Encyclopedia of Type Strains, Phase IV (KMG-IV): sequencing the most valuable type-strain genomes for metagenomic binning, comparative biology and taxonomic classification.</title>
        <authorList>
            <person name="Goeker M."/>
        </authorList>
    </citation>
    <scope>NUCLEOTIDE SEQUENCE [LARGE SCALE GENOMIC DNA]</scope>
    <source>
        <strain evidence="1 2">DSM 103737</strain>
    </source>
</reference>
<name>A0A840BZV3_9HYPH</name>
<keyword evidence="2" id="KW-1185">Reference proteome</keyword>
<dbReference type="AlphaFoldDB" id="A0A840BZV3"/>
<comment type="caution">
    <text evidence="1">The sequence shown here is derived from an EMBL/GenBank/DDBJ whole genome shotgun (WGS) entry which is preliminary data.</text>
</comment>
<proteinExistence type="predicted"/>
<sequence length="80" mass="8678">MEKDLARHVIRVAFRNAAELQGLLVLLKEHCSAEEYKVYAAGIASAIDGIGAGLTNKVLSSHPDLAEEIEASLAKYDRLI</sequence>
<dbReference type="RefSeq" id="WP_019400790.1">
    <property type="nucleotide sequence ID" value="NZ_JACIEN010000002.1"/>
</dbReference>
<organism evidence="1 2">
    <name type="scientific">Chelatococcus caeni</name>
    <dbReference type="NCBI Taxonomy" id="1348468"/>
    <lineage>
        <taxon>Bacteria</taxon>
        <taxon>Pseudomonadati</taxon>
        <taxon>Pseudomonadota</taxon>
        <taxon>Alphaproteobacteria</taxon>
        <taxon>Hyphomicrobiales</taxon>
        <taxon>Chelatococcaceae</taxon>
        <taxon>Chelatococcus</taxon>
    </lineage>
</organism>
<protein>
    <submittedName>
        <fullName evidence="1">Microcompartment protein CcmK/EutM</fullName>
    </submittedName>
</protein>
<accession>A0A840BZV3</accession>
<evidence type="ECO:0000313" key="1">
    <source>
        <dbReference type="EMBL" id="MBB4017252.1"/>
    </source>
</evidence>